<keyword evidence="3" id="KW-0964">Secreted</keyword>
<dbReference type="InterPro" id="IPR011050">
    <property type="entry name" value="Pectin_lyase_fold/virulence"/>
</dbReference>
<evidence type="ECO:0000256" key="12">
    <source>
        <dbReference type="ARBA" id="ARBA00048766"/>
    </source>
</evidence>
<dbReference type="InterPro" id="IPR012334">
    <property type="entry name" value="Pectin_lyas_fold"/>
</dbReference>
<organism evidence="16 17">
    <name type="scientific">Colletotrichum higginsianum (strain IMI 349063)</name>
    <name type="common">Crucifer anthracnose fungus</name>
    <dbReference type="NCBI Taxonomy" id="759273"/>
    <lineage>
        <taxon>Eukaryota</taxon>
        <taxon>Fungi</taxon>
        <taxon>Dikarya</taxon>
        <taxon>Ascomycota</taxon>
        <taxon>Pezizomycotina</taxon>
        <taxon>Sordariomycetes</taxon>
        <taxon>Hypocreomycetidae</taxon>
        <taxon>Glomerellales</taxon>
        <taxon>Glomerellaceae</taxon>
        <taxon>Colletotrichum</taxon>
        <taxon>Colletotrichum destructivum species complex</taxon>
    </lineage>
</organism>
<evidence type="ECO:0000256" key="5">
    <source>
        <dbReference type="ARBA" id="ARBA00022737"/>
    </source>
</evidence>
<dbReference type="GO" id="GO:0071555">
    <property type="term" value="P:cell wall organization"/>
    <property type="evidence" value="ECO:0007669"/>
    <property type="project" value="UniProtKB-KW"/>
</dbReference>
<dbReference type="PANTHER" id="PTHR31736:SF14">
    <property type="entry name" value="EXOPOLYGALACTURONASE X-1-RELATED"/>
    <property type="match status" value="1"/>
</dbReference>
<evidence type="ECO:0000256" key="9">
    <source>
        <dbReference type="ARBA" id="ARBA00023295"/>
    </source>
</evidence>
<comment type="similarity">
    <text evidence="2 14">Belongs to the glycosyl hydrolase 28 family.</text>
</comment>
<dbReference type="GO" id="GO:0005975">
    <property type="term" value="P:carbohydrate metabolic process"/>
    <property type="evidence" value="ECO:0007669"/>
    <property type="project" value="InterPro"/>
</dbReference>
<keyword evidence="6 14" id="KW-0378">Hydrolase</keyword>
<keyword evidence="10" id="KW-0961">Cell wall biogenesis/degradation</keyword>
<dbReference type="Proteomes" id="UP000092177">
    <property type="component" value="Chromosome 2"/>
</dbReference>
<dbReference type="GO" id="GO:0004650">
    <property type="term" value="F:polygalacturonase activity"/>
    <property type="evidence" value="ECO:0007669"/>
    <property type="project" value="InterPro"/>
</dbReference>
<keyword evidence="5" id="KW-0677">Repeat</keyword>
<name>A0A1B7YR14_COLHI</name>
<evidence type="ECO:0000256" key="15">
    <source>
        <dbReference type="SAM" id="SignalP"/>
    </source>
</evidence>
<feature type="signal peptide" evidence="15">
    <location>
        <begin position="1"/>
        <end position="19"/>
    </location>
</feature>
<evidence type="ECO:0000313" key="17">
    <source>
        <dbReference type="Proteomes" id="UP000092177"/>
    </source>
</evidence>
<evidence type="ECO:0000256" key="10">
    <source>
        <dbReference type="ARBA" id="ARBA00023316"/>
    </source>
</evidence>
<keyword evidence="17" id="KW-1185">Reference proteome</keyword>
<keyword evidence="9 14" id="KW-0326">Glycosidase</keyword>
<comment type="caution">
    <text evidence="16">The sequence shown here is derived from an EMBL/GenBank/DDBJ whole genome shotgun (WGS) entry which is preliminary data.</text>
</comment>
<keyword evidence="4 15" id="KW-0732">Signal</keyword>
<evidence type="ECO:0000256" key="8">
    <source>
        <dbReference type="ARBA" id="ARBA00023180"/>
    </source>
</evidence>
<comment type="subcellular location">
    <subcellularLocation>
        <location evidence="1">Secreted</location>
    </subcellularLocation>
</comment>
<accession>A0A1B7YR14</accession>
<proteinExistence type="inferred from homology"/>
<evidence type="ECO:0000256" key="13">
    <source>
        <dbReference type="PROSITE-ProRule" id="PRU10052"/>
    </source>
</evidence>
<dbReference type="OrthoDB" id="187139at2759"/>
<evidence type="ECO:0000256" key="3">
    <source>
        <dbReference type="ARBA" id="ARBA00022525"/>
    </source>
</evidence>
<evidence type="ECO:0000256" key="4">
    <source>
        <dbReference type="ARBA" id="ARBA00022729"/>
    </source>
</evidence>
<evidence type="ECO:0000256" key="14">
    <source>
        <dbReference type="RuleBase" id="RU361169"/>
    </source>
</evidence>
<dbReference type="Gene3D" id="2.160.20.10">
    <property type="entry name" value="Single-stranded right-handed beta-helix, Pectin lyase-like"/>
    <property type="match status" value="1"/>
</dbReference>
<evidence type="ECO:0000313" key="16">
    <source>
        <dbReference type="EMBL" id="OBR14486.1"/>
    </source>
</evidence>
<protein>
    <recommendedName>
        <fullName evidence="11">galacturonan 1,4-alpha-galacturonidase</fullName>
        <ecNumber evidence="11">3.2.1.67</ecNumber>
    </recommendedName>
</protein>
<dbReference type="GO" id="GO:0047911">
    <property type="term" value="F:galacturan 1,4-alpha-galacturonidase activity"/>
    <property type="evidence" value="ECO:0007669"/>
    <property type="project" value="UniProtKB-EC"/>
</dbReference>
<evidence type="ECO:0000256" key="6">
    <source>
        <dbReference type="ARBA" id="ARBA00022801"/>
    </source>
</evidence>
<sequence>MQLIKHLIPVTAAIGLVASYDVPPRPNIVPFPKTPTRALPISPPRDPARVCIVCPKTTGDSAPAILKAAHNCNDGGTVVFMPGATYKIASRVDLTFLKHIDFAILGTIVFSDDVQYWQTNTFAYRYQNVNLMWRFGGEDVNIYGLGQGLIEGLGQTWWNANAANSTVVRPLLLGTDGLKGGSITGLNMRNSPNWFNIIANSSDILVSDMNLVVEVTNKTSPAKNTDGWDTYRSDNIVIQNSVIDNTDDCVSFKPNSTNVLVQGLRCNGSHGISVGSLGQYQGQVDIVENLYIYNNSMSNASDGARIKIWPGVPPGTVGSEAGGGLGHVRNVTYEKYENKNNDWAIQLTQCYFAASQEACRKYPVSLESREDCTRHPILTMKKATLIIEDIVFKDFTGTTSKKNDPRVGSLICSDPSVCRNIRAQNINISPPSGKPAKWTCTNMDKSLLDIDCI</sequence>
<dbReference type="InterPro" id="IPR000743">
    <property type="entry name" value="Glyco_hydro_28"/>
</dbReference>
<dbReference type="VEuPathDB" id="FungiDB:CH63R_03212"/>
<comment type="catalytic activity">
    <reaction evidence="12">
        <text>[(1-&gt;4)-alpha-D-galacturonosyl](n) + H2O = alpha-D-galacturonate + [(1-&gt;4)-alpha-D-galacturonosyl](n-1)</text>
        <dbReference type="Rhea" id="RHEA:14117"/>
        <dbReference type="Rhea" id="RHEA-COMP:14570"/>
        <dbReference type="Rhea" id="RHEA-COMP:14572"/>
        <dbReference type="ChEBI" id="CHEBI:15377"/>
        <dbReference type="ChEBI" id="CHEBI:58658"/>
        <dbReference type="ChEBI" id="CHEBI:140523"/>
        <dbReference type="EC" id="3.2.1.67"/>
    </reaction>
</comment>
<reference evidence="17" key="1">
    <citation type="journal article" date="2017" name="BMC Genomics">
        <title>Gapless genome assembly of Colletotrichum higginsianum reveals chromosome structure and association of transposable elements with secondary metabolite gene clusters.</title>
        <authorList>
            <person name="Dallery J.-F."/>
            <person name="Lapalu N."/>
            <person name="Zampounis A."/>
            <person name="Pigne S."/>
            <person name="Luyten I."/>
            <person name="Amselem J."/>
            <person name="Wittenberg A.H.J."/>
            <person name="Zhou S."/>
            <person name="de Queiroz M.V."/>
            <person name="Robin G.P."/>
            <person name="Auger A."/>
            <person name="Hainaut M."/>
            <person name="Henrissat B."/>
            <person name="Kim K.-T."/>
            <person name="Lee Y.-H."/>
            <person name="Lespinet O."/>
            <person name="Schwartz D.C."/>
            <person name="Thon M.R."/>
            <person name="O'Connell R.J."/>
        </authorList>
    </citation>
    <scope>NUCLEOTIDE SEQUENCE [LARGE SCALE GENOMIC DNA]</scope>
    <source>
        <strain evidence="17">IMI 349063</strain>
    </source>
</reference>
<dbReference type="SUPFAM" id="SSF51126">
    <property type="entry name" value="Pectin lyase-like"/>
    <property type="match status" value="1"/>
</dbReference>
<dbReference type="AlphaFoldDB" id="A0A1B7YR14"/>
<evidence type="ECO:0000256" key="2">
    <source>
        <dbReference type="ARBA" id="ARBA00008834"/>
    </source>
</evidence>
<gene>
    <name evidence="16" type="ORF">CH63R_03212</name>
</gene>
<dbReference type="KEGG" id="chig:CH63R_03212"/>
<dbReference type="EC" id="3.2.1.67" evidence="11"/>
<dbReference type="GO" id="GO:0005576">
    <property type="term" value="C:extracellular region"/>
    <property type="evidence" value="ECO:0007669"/>
    <property type="project" value="UniProtKB-SubCell"/>
</dbReference>
<feature type="chain" id="PRO_5008601845" description="galacturonan 1,4-alpha-galacturonidase" evidence="15">
    <location>
        <begin position="20"/>
        <end position="453"/>
    </location>
</feature>
<dbReference type="RefSeq" id="XP_018163003.1">
    <property type="nucleotide sequence ID" value="XM_018298187.1"/>
</dbReference>
<keyword evidence="7" id="KW-1015">Disulfide bond</keyword>
<dbReference type="GeneID" id="28862294"/>
<dbReference type="PANTHER" id="PTHR31736">
    <property type="match status" value="1"/>
</dbReference>
<evidence type="ECO:0000256" key="1">
    <source>
        <dbReference type="ARBA" id="ARBA00004613"/>
    </source>
</evidence>
<evidence type="ECO:0000256" key="7">
    <source>
        <dbReference type="ARBA" id="ARBA00023157"/>
    </source>
</evidence>
<keyword evidence="8" id="KW-0325">Glycoprotein</keyword>
<dbReference type="Pfam" id="PF00295">
    <property type="entry name" value="Glyco_hydro_28"/>
    <property type="match status" value="1"/>
</dbReference>
<dbReference type="EMBL" id="LTAN01000002">
    <property type="protein sequence ID" value="OBR14486.1"/>
    <property type="molecule type" value="Genomic_DNA"/>
</dbReference>
<evidence type="ECO:0000256" key="11">
    <source>
        <dbReference type="ARBA" id="ARBA00038933"/>
    </source>
</evidence>
<dbReference type="PROSITE" id="PS00502">
    <property type="entry name" value="POLYGALACTURONASE"/>
    <property type="match status" value="1"/>
</dbReference>
<feature type="active site" evidence="13">
    <location>
        <position position="270"/>
    </location>
</feature>